<dbReference type="EMBL" id="GIFC01009310">
    <property type="protein sequence ID" value="MXU91393.1"/>
    <property type="molecule type" value="Transcribed_RNA"/>
</dbReference>
<protein>
    <submittedName>
        <fullName evidence="1">Putative secreted protein</fullName>
    </submittedName>
</protein>
<accession>A0A6B0UP39</accession>
<evidence type="ECO:0000313" key="1">
    <source>
        <dbReference type="EMBL" id="MXU91393.1"/>
    </source>
</evidence>
<name>A0A6B0UP39_IXORI</name>
<dbReference type="PROSITE" id="PS51257">
    <property type="entry name" value="PROKAR_LIPOPROTEIN"/>
    <property type="match status" value="1"/>
</dbReference>
<reference evidence="1" key="1">
    <citation type="submission" date="2019-12" db="EMBL/GenBank/DDBJ databases">
        <title>An insight into the sialome of adult female Ixodes ricinus ticks feeding for 6 days.</title>
        <authorList>
            <person name="Perner J."/>
            <person name="Ribeiro J.M.C."/>
        </authorList>
    </citation>
    <scope>NUCLEOTIDE SEQUENCE</scope>
    <source>
        <strain evidence="1">Semi-engorged</strain>
        <tissue evidence="1">Salivary glands</tissue>
    </source>
</reference>
<proteinExistence type="predicted"/>
<organism evidence="1">
    <name type="scientific">Ixodes ricinus</name>
    <name type="common">Common tick</name>
    <name type="synonym">Acarus ricinus</name>
    <dbReference type="NCBI Taxonomy" id="34613"/>
    <lineage>
        <taxon>Eukaryota</taxon>
        <taxon>Metazoa</taxon>
        <taxon>Ecdysozoa</taxon>
        <taxon>Arthropoda</taxon>
        <taxon>Chelicerata</taxon>
        <taxon>Arachnida</taxon>
        <taxon>Acari</taxon>
        <taxon>Parasitiformes</taxon>
        <taxon>Ixodida</taxon>
        <taxon>Ixodoidea</taxon>
        <taxon>Ixodidae</taxon>
        <taxon>Ixodinae</taxon>
        <taxon>Ixodes</taxon>
    </lineage>
</organism>
<sequence>MALRPFPLGTAALACCCCCLSLELLARVLLRKVNGHPLLVPPLAPLVSLDEAAWSPSLTVCPRSAHELQITSPASVLRHMDDTVVLHVAQSGFTPKGMTRVPIELETSPSGEENGPLGRHVV</sequence>
<dbReference type="AlphaFoldDB" id="A0A6B0UP39"/>